<dbReference type="InterPro" id="IPR011006">
    <property type="entry name" value="CheY-like_superfamily"/>
</dbReference>
<dbReference type="Pfam" id="PF00072">
    <property type="entry name" value="Response_reg"/>
    <property type="match status" value="1"/>
</dbReference>
<evidence type="ECO:0000256" key="2">
    <source>
        <dbReference type="SAM" id="MobiDB-lite"/>
    </source>
</evidence>
<dbReference type="Gene3D" id="3.40.50.2300">
    <property type="match status" value="1"/>
</dbReference>
<evidence type="ECO:0000256" key="1">
    <source>
        <dbReference type="PROSITE-ProRule" id="PRU00169"/>
    </source>
</evidence>
<feature type="modified residue" description="4-aspartylphosphate" evidence="1">
    <location>
        <position position="60"/>
    </location>
</feature>
<accession>A0A3D9HSQ7</accession>
<evidence type="ECO:0000313" key="4">
    <source>
        <dbReference type="EMBL" id="RED52381.1"/>
    </source>
</evidence>
<proteinExistence type="predicted"/>
<reference evidence="4 5" key="1">
    <citation type="submission" date="2018-07" db="EMBL/GenBank/DDBJ databases">
        <title>Genomic Encyclopedia of Type Strains, Phase III (KMG-III): the genomes of soil and plant-associated and newly described type strains.</title>
        <authorList>
            <person name="Whitman W."/>
        </authorList>
    </citation>
    <scope>NUCLEOTIDE SEQUENCE [LARGE SCALE GENOMIC DNA]</scope>
    <source>
        <strain evidence="4 5">CECT 8488</strain>
    </source>
</reference>
<keyword evidence="1" id="KW-0597">Phosphoprotein</keyword>
<protein>
    <submittedName>
        <fullName evidence="4">Response regulator receiver domain-containing protein</fullName>
    </submittedName>
</protein>
<comment type="caution">
    <text evidence="4">The sequence shown here is derived from an EMBL/GenBank/DDBJ whole genome shotgun (WGS) entry which is preliminary data.</text>
</comment>
<dbReference type="SUPFAM" id="SSF52172">
    <property type="entry name" value="CheY-like"/>
    <property type="match status" value="1"/>
</dbReference>
<dbReference type="EMBL" id="QRDW01000002">
    <property type="protein sequence ID" value="RED52381.1"/>
    <property type="molecule type" value="Genomic_DNA"/>
</dbReference>
<feature type="domain" description="Response regulatory" evidence="3">
    <location>
        <begin position="10"/>
        <end position="129"/>
    </location>
</feature>
<sequence length="164" mass="18117">MPEFDLSQLNILLFDQDEESAEKTISSFENLKATSLFLCDWLEDARSELMLESRDLIAVDLSTSPICGLELIKALRHPALRALSPAAVLAFVEDGQDAAMMAAVQAGADCALAKPFTDAQLAFQVERLMQNRVPHIKLPDIPLPRVTDLPGERPHPGQLLRRVN</sequence>
<dbReference type="PROSITE" id="PS50110">
    <property type="entry name" value="RESPONSE_REGULATORY"/>
    <property type="match status" value="1"/>
</dbReference>
<name>A0A3D9HSQ7_9PROT</name>
<keyword evidence="5" id="KW-1185">Reference proteome</keyword>
<gene>
    <name evidence="4" type="ORF">DFP90_102402</name>
</gene>
<dbReference type="AlphaFoldDB" id="A0A3D9HSQ7"/>
<feature type="region of interest" description="Disordered" evidence="2">
    <location>
        <begin position="144"/>
        <end position="164"/>
    </location>
</feature>
<dbReference type="InterPro" id="IPR001789">
    <property type="entry name" value="Sig_transdc_resp-reg_receiver"/>
</dbReference>
<dbReference type="RefSeq" id="WP_115935918.1">
    <property type="nucleotide sequence ID" value="NZ_QRDW01000002.1"/>
</dbReference>
<organism evidence="4 5">
    <name type="scientific">Aestuariispira insulae</name>
    <dbReference type="NCBI Taxonomy" id="1461337"/>
    <lineage>
        <taxon>Bacteria</taxon>
        <taxon>Pseudomonadati</taxon>
        <taxon>Pseudomonadota</taxon>
        <taxon>Alphaproteobacteria</taxon>
        <taxon>Rhodospirillales</taxon>
        <taxon>Kiloniellaceae</taxon>
        <taxon>Aestuariispira</taxon>
    </lineage>
</organism>
<dbReference type="GO" id="GO:0000160">
    <property type="term" value="P:phosphorelay signal transduction system"/>
    <property type="evidence" value="ECO:0007669"/>
    <property type="project" value="InterPro"/>
</dbReference>
<evidence type="ECO:0000313" key="5">
    <source>
        <dbReference type="Proteomes" id="UP000256845"/>
    </source>
</evidence>
<evidence type="ECO:0000259" key="3">
    <source>
        <dbReference type="PROSITE" id="PS50110"/>
    </source>
</evidence>
<dbReference type="Proteomes" id="UP000256845">
    <property type="component" value="Unassembled WGS sequence"/>
</dbReference>